<name>A0A8T2NDZ8_9TELE</name>
<accession>A0A8T2NDZ8</accession>
<feature type="compositionally biased region" description="Acidic residues" evidence="1">
    <location>
        <begin position="139"/>
        <end position="153"/>
    </location>
</feature>
<evidence type="ECO:0000313" key="2">
    <source>
        <dbReference type="EMBL" id="KAG9338723.1"/>
    </source>
</evidence>
<comment type="caution">
    <text evidence="2">The sequence shown here is derived from an EMBL/GenBank/DDBJ whole genome shotgun (WGS) entry which is preliminary data.</text>
</comment>
<dbReference type="EMBL" id="JAFBMS010000062">
    <property type="protein sequence ID" value="KAG9338723.1"/>
    <property type="molecule type" value="Genomic_DNA"/>
</dbReference>
<feature type="non-terminal residue" evidence="2">
    <location>
        <position position="1"/>
    </location>
</feature>
<dbReference type="OrthoDB" id="6226111at2759"/>
<feature type="region of interest" description="Disordered" evidence="1">
    <location>
        <begin position="22"/>
        <end position="162"/>
    </location>
</feature>
<protein>
    <submittedName>
        <fullName evidence="2">Uncharacterized protein</fullName>
    </submittedName>
</protein>
<proteinExistence type="predicted"/>
<dbReference type="Proteomes" id="UP000824540">
    <property type="component" value="Unassembled WGS sequence"/>
</dbReference>
<evidence type="ECO:0000256" key="1">
    <source>
        <dbReference type="SAM" id="MobiDB-lite"/>
    </source>
</evidence>
<dbReference type="PANTHER" id="PTHR28634">
    <property type="entry name" value="ZINC FINGER B-BOX DOMAIN-CONTAINING PROTEIN 1"/>
    <property type="match status" value="1"/>
</dbReference>
<feature type="compositionally biased region" description="Basic and acidic residues" evidence="1">
    <location>
        <begin position="103"/>
        <end position="135"/>
    </location>
</feature>
<reference evidence="2" key="1">
    <citation type="thesis" date="2021" institute="BYU ScholarsArchive" country="Provo, UT, USA">
        <title>Applications of and Algorithms for Genome Assembly and Genomic Analyses with an Emphasis on Marine Teleosts.</title>
        <authorList>
            <person name="Pickett B.D."/>
        </authorList>
    </citation>
    <scope>NUCLEOTIDE SEQUENCE</scope>
    <source>
        <strain evidence="2">HI-2016</strain>
    </source>
</reference>
<keyword evidence="3" id="KW-1185">Reference proteome</keyword>
<organism evidence="2 3">
    <name type="scientific">Albula glossodonta</name>
    <name type="common">roundjaw bonefish</name>
    <dbReference type="NCBI Taxonomy" id="121402"/>
    <lineage>
        <taxon>Eukaryota</taxon>
        <taxon>Metazoa</taxon>
        <taxon>Chordata</taxon>
        <taxon>Craniata</taxon>
        <taxon>Vertebrata</taxon>
        <taxon>Euteleostomi</taxon>
        <taxon>Actinopterygii</taxon>
        <taxon>Neopterygii</taxon>
        <taxon>Teleostei</taxon>
        <taxon>Albuliformes</taxon>
        <taxon>Albulidae</taxon>
        <taxon>Albula</taxon>
    </lineage>
</organism>
<dbReference type="AlphaFoldDB" id="A0A8T2NDZ8"/>
<dbReference type="InterPro" id="IPR037688">
    <property type="entry name" value="ZBBX"/>
</dbReference>
<sequence>MEIQTSISTLDVVSQFKRQIEPEGSAASSKWKEVKWGQGAPKNKSGPMTLPPAQMPHNLLSAQPYPLVSQVFAHEDGKEEGEEGEHQGGRMDLLSGVFDEGESERSFQEALMEWRKGREVLEPEEEHRPETKPQSEPEPGPEQEPDLEADPEPDWGLPENLK</sequence>
<evidence type="ECO:0000313" key="3">
    <source>
        <dbReference type="Proteomes" id="UP000824540"/>
    </source>
</evidence>
<dbReference type="PANTHER" id="PTHR28634:SF1">
    <property type="entry name" value="ZINC FINGER B-BOX DOMAIN-CONTAINING PROTEIN 1"/>
    <property type="match status" value="1"/>
</dbReference>
<gene>
    <name evidence="2" type="ORF">JZ751_025392</name>
</gene>